<dbReference type="InterPro" id="IPR050596">
    <property type="entry name" value="AspAT/PAT-like"/>
</dbReference>
<name>A0A2P8DZD1_9BACT</name>
<accession>A0A2P8DZD1</accession>
<evidence type="ECO:0000259" key="7">
    <source>
        <dbReference type="Pfam" id="PF00155"/>
    </source>
</evidence>
<gene>
    <name evidence="8" type="ORF">CLV48_10927</name>
</gene>
<dbReference type="PROSITE" id="PS00105">
    <property type="entry name" value="AA_TRANSFER_CLASS_1"/>
    <property type="match status" value="1"/>
</dbReference>
<comment type="cofactor">
    <cofactor evidence="1 6">
        <name>pyridoxal 5'-phosphate</name>
        <dbReference type="ChEBI" id="CHEBI:597326"/>
    </cofactor>
</comment>
<evidence type="ECO:0000256" key="5">
    <source>
        <dbReference type="ARBA" id="ARBA00022898"/>
    </source>
</evidence>
<dbReference type="RefSeq" id="WP_106568121.1">
    <property type="nucleotide sequence ID" value="NZ_PYGF01000009.1"/>
</dbReference>
<dbReference type="AlphaFoldDB" id="A0A2P8DZD1"/>
<dbReference type="GO" id="GO:0006520">
    <property type="term" value="P:amino acid metabolic process"/>
    <property type="evidence" value="ECO:0007669"/>
    <property type="project" value="InterPro"/>
</dbReference>
<dbReference type="GO" id="GO:0030170">
    <property type="term" value="F:pyridoxal phosphate binding"/>
    <property type="evidence" value="ECO:0007669"/>
    <property type="project" value="InterPro"/>
</dbReference>
<dbReference type="Gene3D" id="3.40.640.10">
    <property type="entry name" value="Type I PLP-dependent aspartate aminotransferase-like (Major domain)"/>
    <property type="match status" value="1"/>
</dbReference>
<proteinExistence type="inferred from homology"/>
<dbReference type="PANTHER" id="PTHR46383:SF1">
    <property type="entry name" value="ASPARTATE AMINOTRANSFERASE"/>
    <property type="match status" value="1"/>
</dbReference>
<dbReference type="CDD" id="cd00609">
    <property type="entry name" value="AAT_like"/>
    <property type="match status" value="1"/>
</dbReference>
<dbReference type="Proteomes" id="UP000240708">
    <property type="component" value="Unassembled WGS sequence"/>
</dbReference>
<dbReference type="Gene3D" id="3.90.1150.10">
    <property type="entry name" value="Aspartate Aminotransferase, domain 1"/>
    <property type="match status" value="1"/>
</dbReference>
<dbReference type="OrthoDB" id="1489696at2"/>
<reference evidence="8 9" key="1">
    <citation type="submission" date="2018-03" db="EMBL/GenBank/DDBJ databases">
        <title>Genomic Encyclopedia of Archaeal and Bacterial Type Strains, Phase II (KMG-II): from individual species to whole genera.</title>
        <authorList>
            <person name="Goeker M."/>
        </authorList>
    </citation>
    <scope>NUCLEOTIDE SEQUENCE [LARGE SCALE GENOMIC DNA]</scope>
    <source>
        <strain evidence="8 9">DSM 28057</strain>
    </source>
</reference>
<dbReference type="InterPro" id="IPR015424">
    <property type="entry name" value="PyrdxlP-dep_Trfase"/>
</dbReference>
<evidence type="ECO:0000256" key="2">
    <source>
        <dbReference type="ARBA" id="ARBA00007441"/>
    </source>
</evidence>
<protein>
    <recommendedName>
        <fullName evidence="6">Aminotransferase</fullName>
        <ecNumber evidence="6">2.6.1.-</ecNumber>
    </recommendedName>
</protein>
<dbReference type="GO" id="GO:0008483">
    <property type="term" value="F:transaminase activity"/>
    <property type="evidence" value="ECO:0007669"/>
    <property type="project" value="UniProtKB-KW"/>
</dbReference>
<evidence type="ECO:0000313" key="8">
    <source>
        <dbReference type="EMBL" id="PSL02565.1"/>
    </source>
</evidence>
<dbReference type="InterPro" id="IPR004838">
    <property type="entry name" value="NHTrfase_class1_PyrdxlP-BS"/>
</dbReference>
<dbReference type="EMBL" id="PYGF01000009">
    <property type="protein sequence ID" value="PSL02565.1"/>
    <property type="molecule type" value="Genomic_DNA"/>
</dbReference>
<organism evidence="8 9">
    <name type="scientific">Cecembia rubra</name>
    <dbReference type="NCBI Taxonomy" id="1485585"/>
    <lineage>
        <taxon>Bacteria</taxon>
        <taxon>Pseudomonadati</taxon>
        <taxon>Bacteroidota</taxon>
        <taxon>Cytophagia</taxon>
        <taxon>Cytophagales</taxon>
        <taxon>Cyclobacteriaceae</taxon>
        <taxon>Cecembia</taxon>
    </lineage>
</organism>
<dbReference type="InterPro" id="IPR015421">
    <property type="entry name" value="PyrdxlP-dep_Trfase_major"/>
</dbReference>
<dbReference type="PANTHER" id="PTHR46383">
    <property type="entry name" value="ASPARTATE AMINOTRANSFERASE"/>
    <property type="match status" value="1"/>
</dbReference>
<dbReference type="InterPro" id="IPR015422">
    <property type="entry name" value="PyrdxlP-dep_Trfase_small"/>
</dbReference>
<evidence type="ECO:0000256" key="6">
    <source>
        <dbReference type="RuleBase" id="RU000481"/>
    </source>
</evidence>
<keyword evidence="3 6" id="KW-0032">Aminotransferase</keyword>
<evidence type="ECO:0000256" key="4">
    <source>
        <dbReference type="ARBA" id="ARBA00022679"/>
    </source>
</evidence>
<dbReference type="Pfam" id="PF00155">
    <property type="entry name" value="Aminotran_1_2"/>
    <property type="match status" value="1"/>
</dbReference>
<feature type="domain" description="Aminotransferase class I/classII large" evidence="7">
    <location>
        <begin position="33"/>
        <end position="392"/>
    </location>
</feature>
<sequence>MTSVLSDRINQMEESATLAMAKKARELKAQGIDIISLSLGEPDFKTPKHIQEAAKASIDEGKYFAYPPVAGYQDLREAIAKKLREENKIADAKAENIVVSTGAKHSIANVFMCMINEGDEVVIFSPYWVSYAEIIKLAGGIPVTIEGSLENNFKATAKQLEEAITDKTKAIIYSSPCNPTGSVFSKEELEAIAEVVKKKENLFVIADEIYELINFTGKHASIASFPGMFERTITVNGFSKGYAMTGWRVGYICAPLFIAKACEKMQGQFTSGGTGIAQRAALAAISGDQTASKEMEKAYLNRRDLVLKLIQEIPGFKTHVPEGAFYFFPDITYFFGKSANGFTINNADDFCIYLLEKANVSLVTGEAFGAPNCVRISYAASEEELVEAMKRIKEACANLK</sequence>
<dbReference type="SUPFAM" id="SSF53383">
    <property type="entry name" value="PLP-dependent transferases"/>
    <property type="match status" value="1"/>
</dbReference>
<keyword evidence="9" id="KW-1185">Reference proteome</keyword>
<evidence type="ECO:0000313" key="9">
    <source>
        <dbReference type="Proteomes" id="UP000240708"/>
    </source>
</evidence>
<keyword evidence="4 6" id="KW-0808">Transferase</keyword>
<dbReference type="EC" id="2.6.1.-" evidence="6"/>
<comment type="caution">
    <text evidence="8">The sequence shown here is derived from an EMBL/GenBank/DDBJ whole genome shotgun (WGS) entry which is preliminary data.</text>
</comment>
<evidence type="ECO:0000256" key="1">
    <source>
        <dbReference type="ARBA" id="ARBA00001933"/>
    </source>
</evidence>
<dbReference type="FunFam" id="3.40.640.10:FF:000033">
    <property type="entry name" value="Aspartate aminotransferase"/>
    <property type="match status" value="1"/>
</dbReference>
<comment type="similarity">
    <text evidence="2 6">Belongs to the class-I pyridoxal-phosphate-dependent aminotransferase family.</text>
</comment>
<keyword evidence="5" id="KW-0663">Pyridoxal phosphate</keyword>
<evidence type="ECO:0000256" key="3">
    <source>
        <dbReference type="ARBA" id="ARBA00022576"/>
    </source>
</evidence>
<dbReference type="InterPro" id="IPR004839">
    <property type="entry name" value="Aminotransferase_I/II_large"/>
</dbReference>